<dbReference type="GO" id="GO:0071949">
    <property type="term" value="F:FAD binding"/>
    <property type="evidence" value="ECO:0007669"/>
    <property type="project" value="InterPro"/>
</dbReference>
<proteinExistence type="predicted"/>
<dbReference type="InterPro" id="IPR002938">
    <property type="entry name" value="FAD-bd"/>
</dbReference>
<dbReference type="PANTHER" id="PTHR13789">
    <property type="entry name" value="MONOOXYGENASE"/>
    <property type="match status" value="1"/>
</dbReference>
<evidence type="ECO:0000256" key="1">
    <source>
        <dbReference type="ARBA" id="ARBA00023002"/>
    </source>
</evidence>
<dbReference type="RefSeq" id="WP_189054438.1">
    <property type="nucleotide sequence ID" value="NZ_BMMK01000003.1"/>
</dbReference>
<dbReference type="GO" id="GO:0004497">
    <property type="term" value="F:monooxygenase activity"/>
    <property type="evidence" value="ECO:0007669"/>
    <property type="project" value="UniProtKB-KW"/>
</dbReference>
<dbReference type="PANTHER" id="PTHR13789:SF309">
    <property type="entry name" value="PUTATIVE (AFU_ORTHOLOGUE AFUA_6G14510)-RELATED"/>
    <property type="match status" value="1"/>
</dbReference>
<gene>
    <name evidence="4" type="ORF">GCM10012275_10300</name>
</gene>
<sequence length="398" mass="42607">MTHALIIGGGIAGPATAMALAKAGMDATIYEAYPTGADDIGAFLSIMANGLDALRAIEAEQPVVDNSFAGDSVISCNASGARLDERSLVKETAVGPRGPRTLTRAGLYRVLHTEAGRRGITIEHGKRLTDAVVGSNGRVVASFADGSQAEGDLLIGADGIHSATRAIIDPEAPRPRYTGVNVAYGYTDERWVASATNSYHMIYGNRAFFGYTTAPDGQTWWFARIQGEELSKNDIAVTPSAQWRQWTLGFFTEDGTPAADIVRATGENIFVNSTYDIPSTPTWYTPSMVLVGDAAHAASPAAGQGASMALEDSVVLAKCLRDIPDRAQAFATYEKLRRGRVERLVAASAEQAATATRDGVKRILSDVGQRTKQGKPSEKRSWLYDHQIDWDTPVTPEP</sequence>
<reference evidence="4" key="2">
    <citation type="submission" date="2020-09" db="EMBL/GenBank/DDBJ databases">
        <authorList>
            <person name="Sun Q."/>
            <person name="Zhou Y."/>
        </authorList>
    </citation>
    <scope>NUCLEOTIDE SEQUENCE</scope>
    <source>
        <strain evidence="4">CGMCC 4.5737</strain>
    </source>
</reference>
<accession>A0A8J3CB04</accession>
<evidence type="ECO:0000313" key="5">
    <source>
        <dbReference type="Proteomes" id="UP000637578"/>
    </source>
</evidence>
<dbReference type="PRINTS" id="PR00420">
    <property type="entry name" value="RNGMNOXGNASE"/>
</dbReference>
<protein>
    <submittedName>
        <fullName evidence="4">FAD-dependent oxidoreductase</fullName>
    </submittedName>
</protein>
<name>A0A8J3CB04_9PSEU</name>
<dbReference type="InterPro" id="IPR050493">
    <property type="entry name" value="FAD-dep_Monooxygenase_BioMet"/>
</dbReference>
<dbReference type="Gene3D" id="3.50.50.60">
    <property type="entry name" value="FAD/NAD(P)-binding domain"/>
    <property type="match status" value="1"/>
</dbReference>
<keyword evidence="1" id="KW-0560">Oxidoreductase</keyword>
<evidence type="ECO:0000313" key="4">
    <source>
        <dbReference type="EMBL" id="GGM41227.1"/>
    </source>
</evidence>
<dbReference type="Proteomes" id="UP000637578">
    <property type="component" value="Unassembled WGS sequence"/>
</dbReference>
<dbReference type="EMBL" id="BMMK01000003">
    <property type="protein sequence ID" value="GGM41227.1"/>
    <property type="molecule type" value="Genomic_DNA"/>
</dbReference>
<feature type="domain" description="FAD-binding" evidence="3">
    <location>
        <begin position="2"/>
        <end position="347"/>
    </location>
</feature>
<comment type="caution">
    <text evidence="4">The sequence shown here is derived from an EMBL/GenBank/DDBJ whole genome shotgun (WGS) entry which is preliminary data.</text>
</comment>
<dbReference type="Pfam" id="PF01494">
    <property type="entry name" value="FAD_binding_3"/>
    <property type="match status" value="1"/>
</dbReference>
<organism evidence="4 5">
    <name type="scientific">Longimycelium tulufanense</name>
    <dbReference type="NCBI Taxonomy" id="907463"/>
    <lineage>
        <taxon>Bacteria</taxon>
        <taxon>Bacillati</taxon>
        <taxon>Actinomycetota</taxon>
        <taxon>Actinomycetes</taxon>
        <taxon>Pseudonocardiales</taxon>
        <taxon>Pseudonocardiaceae</taxon>
        <taxon>Longimycelium</taxon>
    </lineage>
</organism>
<reference evidence="4" key="1">
    <citation type="journal article" date="2014" name="Int. J. Syst. Evol. Microbiol.">
        <title>Complete genome sequence of Corynebacterium casei LMG S-19264T (=DSM 44701T), isolated from a smear-ripened cheese.</title>
        <authorList>
            <consortium name="US DOE Joint Genome Institute (JGI-PGF)"/>
            <person name="Walter F."/>
            <person name="Albersmeier A."/>
            <person name="Kalinowski J."/>
            <person name="Ruckert C."/>
        </authorList>
    </citation>
    <scope>NUCLEOTIDE SEQUENCE</scope>
    <source>
        <strain evidence="4">CGMCC 4.5737</strain>
    </source>
</reference>
<dbReference type="AlphaFoldDB" id="A0A8J3CB04"/>
<keyword evidence="5" id="KW-1185">Reference proteome</keyword>
<evidence type="ECO:0000256" key="2">
    <source>
        <dbReference type="ARBA" id="ARBA00023033"/>
    </source>
</evidence>
<dbReference type="InterPro" id="IPR036188">
    <property type="entry name" value="FAD/NAD-bd_sf"/>
</dbReference>
<keyword evidence="2" id="KW-0503">Monooxygenase</keyword>
<evidence type="ECO:0000259" key="3">
    <source>
        <dbReference type="Pfam" id="PF01494"/>
    </source>
</evidence>
<dbReference type="SUPFAM" id="SSF51905">
    <property type="entry name" value="FAD/NAD(P)-binding domain"/>
    <property type="match status" value="1"/>
</dbReference>